<dbReference type="EMBL" id="JAUSRD010000025">
    <property type="protein sequence ID" value="MDP9897206.1"/>
    <property type="molecule type" value="Genomic_DNA"/>
</dbReference>
<sequence length="131" mass="13171">MKHTLTLLCALALPLAAQSAFAKLPAPSPEAQAKAADTAARTAWNTKTDAYLLCKAQDQVAAKYRASAQAAGKPAPAAMATPPCVDPGPYAAAPTETKPIEASGAHSPAPTAAAPPSTNQTSAQTNPAPKK</sequence>
<dbReference type="Proteomes" id="UP001242045">
    <property type="component" value="Unassembled WGS sequence"/>
</dbReference>
<keyword evidence="2" id="KW-0732">Signal</keyword>
<feature type="chain" id="PRO_5043331112" evidence="2">
    <location>
        <begin position="23"/>
        <end position="131"/>
    </location>
</feature>
<evidence type="ECO:0000256" key="1">
    <source>
        <dbReference type="SAM" id="MobiDB-lite"/>
    </source>
</evidence>
<dbReference type="RefSeq" id="WP_307687195.1">
    <property type="nucleotide sequence ID" value="NZ_JAUSRD010000025.1"/>
</dbReference>
<name>A0AAW8DBH6_9BURK</name>
<reference evidence="3" key="1">
    <citation type="submission" date="2023-07" db="EMBL/GenBank/DDBJ databases">
        <title>Sorghum-associated microbial communities from plants grown in Nebraska, USA.</title>
        <authorList>
            <person name="Schachtman D."/>
        </authorList>
    </citation>
    <scope>NUCLEOTIDE SEQUENCE</scope>
    <source>
        <strain evidence="3">DS3754</strain>
    </source>
</reference>
<protein>
    <submittedName>
        <fullName evidence="3">Uncharacterized protein</fullName>
    </submittedName>
</protein>
<evidence type="ECO:0000256" key="2">
    <source>
        <dbReference type="SAM" id="SignalP"/>
    </source>
</evidence>
<feature type="compositionally biased region" description="Low complexity" evidence="1">
    <location>
        <begin position="102"/>
        <end position="123"/>
    </location>
</feature>
<proteinExistence type="predicted"/>
<evidence type="ECO:0000313" key="3">
    <source>
        <dbReference type="EMBL" id="MDP9897206.1"/>
    </source>
</evidence>
<organism evidence="3 4">
    <name type="scientific">Variovorax boronicumulans</name>
    <dbReference type="NCBI Taxonomy" id="436515"/>
    <lineage>
        <taxon>Bacteria</taxon>
        <taxon>Pseudomonadati</taxon>
        <taxon>Pseudomonadota</taxon>
        <taxon>Betaproteobacteria</taxon>
        <taxon>Burkholderiales</taxon>
        <taxon>Comamonadaceae</taxon>
        <taxon>Variovorax</taxon>
    </lineage>
</organism>
<feature type="compositionally biased region" description="Low complexity" evidence="1">
    <location>
        <begin position="72"/>
        <end position="83"/>
    </location>
</feature>
<comment type="caution">
    <text evidence="3">The sequence shown here is derived from an EMBL/GenBank/DDBJ whole genome shotgun (WGS) entry which is preliminary data.</text>
</comment>
<accession>A0AAW8DBH6</accession>
<feature type="signal peptide" evidence="2">
    <location>
        <begin position="1"/>
        <end position="22"/>
    </location>
</feature>
<gene>
    <name evidence="3" type="ORF">J2W31_006348</name>
</gene>
<dbReference type="AlphaFoldDB" id="A0AAW8DBH6"/>
<evidence type="ECO:0000313" key="4">
    <source>
        <dbReference type="Proteomes" id="UP001242045"/>
    </source>
</evidence>
<feature type="region of interest" description="Disordered" evidence="1">
    <location>
        <begin position="72"/>
        <end position="131"/>
    </location>
</feature>